<dbReference type="Gene3D" id="3.40.800.10">
    <property type="entry name" value="Ureohydrolase domain"/>
    <property type="match status" value="1"/>
</dbReference>
<keyword evidence="3 5" id="KW-0378">Hydrolase</keyword>
<evidence type="ECO:0000256" key="2">
    <source>
        <dbReference type="ARBA" id="ARBA00022723"/>
    </source>
</evidence>
<organism evidence="6 7">
    <name type="scientific">Candidatus Tokpelaia hoelldobleri</name>
    <dbReference type="NCBI Taxonomy" id="1902579"/>
    <lineage>
        <taxon>Bacteria</taxon>
        <taxon>Pseudomonadati</taxon>
        <taxon>Pseudomonadota</taxon>
        <taxon>Alphaproteobacteria</taxon>
        <taxon>Hyphomicrobiales</taxon>
        <taxon>Candidatus Tokpelaia</taxon>
    </lineage>
</organism>
<dbReference type="InterPro" id="IPR006035">
    <property type="entry name" value="Ureohydrolase"/>
</dbReference>
<dbReference type="PIRSF" id="PIRSF036979">
    <property type="entry name" value="Arginase"/>
    <property type="match status" value="1"/>
</dbReference>
<dbReference type="PROSITE" id="PS01053">
    <property type="entry name" value="ARGINASE_1"/>
    <property type="match status" value="1"/>
</dbReference>
<keyword evidence="7" id="KW-1185">Reference proteome</keyword>
<reference evidence="6 7" key="1">
    <citation type="journal article" date="2010" name="Science">
        <title>Genomic comparison of the ants Camponotus floridanus and Harpegnathos saltator.</title>
        <authorList>
            <person name="Bonasio R."/>
            <person name="Zhang G."/>
            <person name="Ye C."/>
            <person name="Mutti N.S."/>
            <person name="Fang X."/>
            <person name="Qin N."/>
            <person name="Donahue G."/>
            <person name="Yang P."/>
            <person name="Li Q."/>
            <person name="Li C."/>
            <person name="Zhang P."/>
            <person name="Huang Z."/>
            <person name="Berger S.L."/>
            <person name="Reinberg D."/>
            <person name="Wang J."/>
            <person name="Liebig J."/>
        </authorList>
    </citation>
    <scope>NUCLEOTIDE SEQUENCE [LARGE SCALE GENOMIC DNA]</scope>
    <source>
        <strain evidence="6 7">Hsal</strain>
    </source>
</reference>
<feature type="binding site" evidence="4">
    <location>
        <position position="267"/>
    </location>
    <ligand>
        <name>Mn(2+)</name>
        <dbReference type="ChEBI" id="CHEBI:29035"/>
        <label>1</label>
    </ligand>
</feature>
<feature type="binding site" evidence="4">
    <location>
        <position position="156"/>
    </location>
    <ligand>
        <name>Mn(2+)</name>
        <dbReference type="ChEBI" id="CHEBI:29035"/>
        <label>1</label>
    </ligand>
</feature>
<proteinExistence type="inferred from homology"/>
<dbReference type="AlphaFoldDB" id="A0A1U9JV83"/>
<evidence type="ECO:0000256" key="3">
    <source>
        <dbReference type="ARBA" id="ARBA00022801"/>
    </source>
</evidence>
<evidence type="ECO:0000256" key="4">
    <source>
        <dbReference type="PIRSR" id="PIRSR036979-1"/>
    </source>
</evidence>
<dbReference type="InterPro" id="IPR023696">
    <property type="entry name" value="Ureohydrolase_dom_sf"/>
</dbReference>
<evidence type="ECO:0000313" key="7">
    <source>
        <dbReference type="Proteomes" id="UP000188912"/>
    </source>
</evidence>
<dbReference type="EMBL" id="CP017315">
    <property type="protein sequence ID" value="AQS41787.1"/>
    <property type="molecule type" value="Genomic_DNA"/>
</dbReference>
<dbReference type="PANTHER" id="PTHR11358">
    <property type="entry name" value="ARGINASE/AGMATINASE"/>
    <property type="match status" value="1"/>
</dbReference>
<dbReference type="SUPFAM" id="SSF52768">
    <property type="entry name" value="Arginase/deacetylase"/>
    <property type="match status" value="1"/>
</dbReference>
<accession>A0A1U9JV83</accession>
<dbReference type="Pfam" id="PF00491">
    <property type="entry name" value="Arginase"/>
    <property type="match status" value="1"/>
</dbReference>
<name>A0A1U9JV83_9HYPH</name>
<dbReference type="InterPro" id="IPR020855">
    <property type="entry name" value="Ureohydrolase_Mn_BS"/>
</dbReference>
<comment type="cofactor">
    <cofactor evidence="4">
        <name>Mn(2+)</name>
        <dbReference type="ChEBI" id="CHEBI:29035"/>
    </cofactor>
    <text evidence="4">Binds 2 manganese ions per subunit.</text>
</comment>
<dbReference type="Proteomes" id="UP000188912">
    <property type="component" value="Chromosome"/>
</dbReference>
<keyword evidence="4" id="KW-0464">Manganese</keyword>
<gene>
    <name evidence="6" type="ORF">BHV28_10990</name>
</gene>
<dbReference type="GO" id="GO:0033389">
    <property type="term" value="P:putrescine biosynthetic process from arginine, via agmatine"/>
    <property type="evidence" value="ECO:0007669"/>
    <property type="project" value="TreeGrafter"/>
</dbReference>
<feature type="binding site" evidence="4">
    <location>
        <position position="178"/>
    </location>
    <ligand>
        <name>Mn(2+)</name>
        <dbReference type="ChEBI" id="CHEBI:29035"/>
        <label>1</label>
    </ligand>
</feature>
<evidence type="ECO:0000256" key="1">
    <source>
        <dbReference type="ARBA" id="ARBA00009227"/>
    </source>
</evidence>
<dbReference type="PROSITE" id="PS51409">
    <property type="entry name" value="ARGINASE_2"/>
    <property type="match status" value="1"/>
</dbReference>
<protein>
    <submittedName>
        <fullName evidence="6">Agmatinase</fullName>
    </submittedName>
</protein>
<dbReference type="STRING" id="1902579.BHV28_10990"/>
<dbReference type="GO" id="GO:0046872">
    <property type="term" value="F:metal ion binding"/>
    <property type="evidence" value="ECO:0007669"/>
    <property type="project" value="UniProtKB-KW"/>
</dbReference>
<keyword evidence="2 4" id="KW-0479">Metal-binding</keyword>
<dbReference type="KEGG" id="thd:BHV28_10990"/>
<feature type="binding site" evidence="4">
    <location>
        <position position="182"/>
    </location>
    <ligand>
        <name>Mn(2+)</name>
        <dbReference type="ChEBI" id="CHEBI:29035"/>
        <label>1</label>
    </ligand>
</feature>
<evidence type="ECO:0000256" key="5">
    <source>
        <dbReference type="RuleBase" id="RU003684"/>
    </source>
</evidence>
<dbReference type="GO" id="GO:0008783">
    <property type="term" value="F:agmatinase activity"/>
    <property type="evidence" value="ECO:0007669"/>
    <property type="project" value="TreeGrafter"/>
</dbReference>
<feature type="binding site" evidence="4">
    <location>
        <position position="269"/>
    </location>
    <ligand>
        <name>Mn(2+)</name>
        <dbReference type="ChEBI" id="CHEBI:29035"/>
        <label>1</label>
    </ligand>
</feature>
<sequence length="340" mass="36792">MDLELLKTQFSGTNEDIIHDEHFHAVAEGVINKSGTRQAAYAGFPTLLDAPARVVDWDKPQLDDLDVALLGIPMDLAISNRNGCRFGPRALRAIERIGPYNHVLRVAPKMKLNIADVGDVPFRSRYDLEGNHQDIEQTVARIVKAGVMPLSAGGDHSVSLPVLRALGQDQPVAMIHIDAHCDTGGPYDNCRFHHGGPFRQAVLDGVLDPQKTIQIGIRGASEYLWEFSHQSGMTVIHAEDIQQHGIEFAIAKARQLIGDHPVYLSFDIDSLDPAFAPGTGTPEIGGLTTREAQALLRGLAGINIIGGDVVEVSPAYDATTNTAQAGAQMMFEILSLMAVK</sequence>
<evidence type="ECO:0000313" key="6">
    <source>
        <dbReference type="EMBL" id="AQS41787.1"/>
    </source>
</evidence>
<reference evidence="6 7" key="2">
    <citation type="journal article" date="2016" name="Sci. Rep.">
        <title>The genome of Rhizobiales bacteria in predatory ants reveals urease gene functions but no genes for nitrogen fixation.</title>
        <authorList>
            <person name="Neuvonen M.M."/>
            <person name="Tamarit D."/>
            <person name="Naslund K."/>
            <person name="Liebig J."/>
            <person name="Feldhaar H."/>
            <person name="Moran N.A."/>
            <person name="Guy L."/>
            <person name="Andersson S.G."/>
        </authorList>
    </citation>
    <scope>NUCLEOTIDE SEQUENCE [LARGE SCALE GENOMIC DNA]</scope>
    <source>
        <strain evidence="6 7">Hsal</strain>
    </source>
</reference>
<dbReference type="InterPro" id="IPR005925">
    <property type="entry name" value="Agmatinase-rel"/>
</dbReference>
<dbReference type="CDD" id="cd11592">
    <property type="entry name" value="Agmatinase_PAH"/>
    <property type="match status" value="1"/>
</dbReference>
<feature type="binding site" evidence="4">
    <location>
        <position position="180"/>
    </location>
    <ligand>
        <name>Mn(2+)</name>
        <dbReference type="ChEBI" id="CHEBI:29035"/>
        <label>1</label>
    </ligand>
</feature>
<comment type="similarity">
    <text evidence="1">Belongs to the arginase family. Agmatinase subfamily.</text>
</comment>
<dbReference type="PANTHER" id="PTHR11358:SF26">
    <property type="entry name" value="GUANIDINO ACID HYDROLASE, MITOCHONDRIAL"/>
    <property type="match status" value="1"/>
</dbReference>
<dbReference type="NCBIfam" id="TIGR01230">
    <property type="entry name" value="agmatinase"/>
    <property type="match status" value="1"/>
</dbReference>